<keyword evidence="1" id="KW-0378">Hydrolase</keyword>
<evidence type="ECO:0000313" key="1">
    <source>
        <dbReference type="EMBL" id="MSS17816.1"/>
    </source>
</evidence>
<dbReference type="InterPro" id="IPR023198">
    <property type="entry name" value="PGP-like_dom2"/>
</dbReference>
<comment type="caution">
    <text evidence="1">The sequence shown here is derived from an EMBL/GenBank/DDBJ whole genome shotgun (WGS) entry which is preliminary data.</text>
</comment>
<dbReference type="GO" id="GO:0050308">
    <property type="term" value="F:sugar-phosphatase activity"/>
    <property type="evidence" value="ECO:0007669"/>
    <property type="project" value="TreeGrafter"/>
</dbReference>
<dbReference type="PRINTS" id="PR00413">
    <property type="entry name" value="HADHALOGNASE"/>
</dbReference>
<dbReference type="SFLD" id="SFLDG01135">
    <property type="entry name" value="C1.5.6:_HAD__Beta-PGM__Phospha"/>
    <property type="match status" value="1"/>
</dbReference>
<dbReference type="Gene3D" id="3.40.50.1000">
    <property type="entry name" value="HAD superfamily/HAD-like"/>
    <property type="match status" value="1"/>
</dbReference>
<proteinExistence type="predicted"/>
<dbReference type="Proteomes" id="UP000483362">
    <property type="component" value="Unassembled WGS sequence"/>
</dbReference>
<dbReference type="RefSeq" id="WP_154326491.1">
    <property type="nucleotide sequence ID" value="NZ_CP045696.1"/>
</dbReference>
<dbReference type="PANTHER" id="PTHR43481:SF4">
    <property type="entry name" value="GLYCEROL-1-PHOSPHATE PHOSPHOHYDROLASE 1-RELATED"/>
    <property type="match status" value="1"/>
</dbReference>
<dbReference type="InterPro" id="IPR036412">
    <property type="entry name" value="HAD-like_sf"/>
</dbReference>
<dbReference type="PANTHER" id="PTHR43481">
    <property type="entry name" value="FRUCTOSE-1-PHOSPHATE PHOSPHATASE"/>
    <property type="match status" value="1"/>
</dbReference>
<dbReference type="Pfam" id="PF13419">
    <property type="entry name" value="HAD_2"/>
    <property type="match status" value="1"/>
</dbReference>
<keyword evidence="2" id="KW-1185">Reference proteome</keyword>
<gene>
    <name evidence="1" type="ORF">FYJ29_08630</name>
</gene>
<accession>A0A6L5XEP7</accession>
<reference evidence="1 2" key="1">
    <citation type="submission" date="2019-08" db="EMBL/GenBank/DDBJ databases">
        <title>In-depth cultivation of the pig gut microbiome towards novel bacterial diversity and tailored functional studies.</title>
        <authorList>
            <person name="Wylensek D."/>
            <person name="Hitch T.C.A."/>
            <person name="Clavel T."/>
        </authorList>
    </citation>
    <scope>NUCLEOTIDE SEQUENCE [LARGE SCALE GENOMIC DNA]</scope>
    <source>
        <strain evidence="1 2">Oil-RF-744-WCA-WT-10</strain>
    </source>
</reference>
<dbReference type="InterPro" id="IPR041492">
    <property type="entry name" value="HAD_2"/>
</dbReference>
<dbReference type="SFLD" id="SFLDG01129">
    <property type="entry name" value="C1.5:_HAD__Beta-PGM__Phosphata"/>
    <property type="match status" value="1"/>
</dbReference>
<dbReference type="InterPro" id="IPR006439">
    <property type="entry name" value="HAD-SF_hydro_IA"/>
</dbReference>
<dbReference type="AlphaFoldDB" id="A0A6L5XEP7"/>
<organism evidence="1 2">
    <name type="scientific">Sodaliphilus pleomorphus</name>
    <dbReference type="NCBI Taxonomy" id="2606626"/>
    <lineage>
        <taxon>Bacteria</taxon>
        <taxon>Pseudomonadati</taxon>
        <taxon>Bacteroidota</taxon>
        <taxon>Bacteroidia</taxon>
        <taxon>Bacteroidales</taxon>
        <taxon>Muribaculaceae</taxon>
        <taxon>Sodaliphilus</taxon>
    </lineage>
</organism>
<dbReference type="SUPFAM" id="SSF56784">
    <property type="entry name" value="HAD-like"/>
    <property type="match status" value="1"/>
</dbReference>
<dbReference type="NCBIfam" id="TIGR01509">
    <property type="entry name" value="HAD-SF-IA-v3"/>
    <property type="match status" value="1"/>
</dbReference>
<dbReference type="InterPro" id="IPR023214">
    <property type="entry name" value="HAD_sf"/>
</dbReference>
<evidence type="ECO:0000313" key="2">
    <source>
        <dbReference type="Proteomes" id="UP000483362"/>
    </source>
</evidence>
<dbReference type="SFLD" id="SFLDS00003">
    <property type="entry name" value="Haloacid_Dehalogenase"/>
    <property type="match status" value="1"/>
</dbReference>
<protein>
    <submittedName>
        <fullName evidence="1">HAD family hydrolase</fullName>
    </submittedName>
</protein>
<sequence>MANRKTGILFDLDGVLLDTEGIYSEFWAAIDKQYPTHVAHFTDVIKGSNLATILNTYFDPSHHDDIKAMLSQFQSNMQYRFFPGAVAWLDKLRDAGLPMAVVTSSDEHKMEAVYAQHPGFNDYFEAVVVGEMVTKPKPSPECFLLGARLLGVDIANCYIFEDSINGIEAAHASGAKVIGLSTTNPKELLQDKANLVIDNFEGFTIEKMRSL</sequence>
<name>A0A6L5XEP7_9BACT</name>
<dbReference type="EMBL" id="VULT01000012">
    <property type="protein sequence ID" value="MSS17816.1"/>
    <property type="molecule type" value="Genomic_DNA"/>
</dbReference>
<dbReference type="InterPro" id="IPR051806">
    <property type="entry name" value="HAD-like_SPP"/>
</dbReference>
<dbReference type="CDD" id="cd07505">
    <property type="entry name" value="HAD_BPGM-like"/>
    <property type="match status" value="1"/>
</dbReference>
<dbReference type="Gene3D" id="1.10.150.240">
    <property type="entry name" value="Putative phosphatase, domain 2"/>
    <property type="match status" value="1"/>
</dbReference>